<evidence type="ECO:0000256" key="1">
    <source>
        <dbReference type="SAM" id="MobiDB-lite"/>
    </source>
</evidence>
<evidence type="ECO:0000313" key="2">
    <source>
        <dbReference type="EMBL" id="RPB14705.1"/>
    </source>
</evidence>
<accession>A0A3N4L9M0</accession>
<proteinExistence type="predicted"/>
<dbReference type="InterPro" id="IPR029063">
    <property type="entry name" value="SAM-dependent_MTases_sf"/>
</dbReference>
<dbReference type="PANTHER" id="PTHR43591:SF108">
    <property type="entry name" value="S-ADENOSYL-L-METHIONINE-DEPENDENT METHYLTRANSFERASE"/>
    <property type="match status" value="1"/>
</dbReference>
<dbReference type="PANTHER" id="PTHR43591">
    <property type="entry name" value="METHYLTRANSFERASE"/>
    <property type="match status" value="1"/>
</dbReference>
<name>A0A3N4L9M0_9PEZI</name>
<dbReference type="SUPFAM" id="SSF53335">
    <property type="entry name" value="S-adenosyl-L-methionine-dependent methyltransferases"/>
    <property type="match status" value="1"/>
</dbReference>
<dbReference type="GO" id="GO:0008757">
    <property type="term" value="F:S-adenosylmethionine-dependent methyltransferase activity"/>
    <property type="evidence" value="ECO:0007669"/>
    <property type="project" value="InterPro"/>
</dbReference>
<dbReference type="EMBL" id="ML119116">
    <property type="protein sequence ID" value="RPB14705.1"/>
    <property type="molecule type" value="Genomic_DNA"/>
</dbReference>
<keyword evidence="3" id="KW-1185">Reference proteome</keyword>
<protein>
    <submittedName>
        <fullName evidence="2">S-adenosyl-L-methionine-dependent methyltransferase</fullName>
    </submittedName>
</protein>
<organism evidence="2 3">
    <name type="scientific">Morchella conica CCBAS932</name>
    <dbReference type="NCBI Taxonomy" id="1392247"/>
    <lineage>
        <taxon>Eukaryota</taxon>
        <taxon>Fungi</taxon>
        <taxon>Dikarya</taxon>
        <taxon>Ascomycota</taxon>
        <taxon>Pezizomycotina</taxon>
        <taxon>Pezizomycetes</taxon>
        <taxon>Pezizales</taxon>
        <taxon>Morchellaceae</taxon>
        <taxon>Morchella</taxon>
    </lineage>
</organism>
<dbReference type="Pfam" id="PF13489">
    <property type="entry name" value="Methyltransf_23"/>
    <property type="match status" value="1"/>
</dbReference>
<keyword evidence="2" id="KW-0489">Methyltransferase</keyword>
<sequence length="291" mass="32488">MASASTDSVAQNITEVNRKFFNDQAENYSTNASHQEVIRIVGDEVLRRKEWSGVAWDEDNTRLLDYACGTGLFSKVLAPYTKQLIGMDLSEGMVDIFNRSVQNQGIPSEEMRAIVADLCADELDPVLSDPGYLDFDAVISTFALHHFSDAPLAINRLVERLKKGTGVLLIIDFRTHDPVVLHGTRSHDQHQYSDEHQHHTHGSHADNQHQGLEESEKTENPVKLHSGHHTVTYNGFSDEEIKRWYGEAGLVDIDIVDVGPGTGVTTVVKDPKTEEVIKMQRGVFMAKGRRA</sequence>
<dbReference type="Proteomes" id="UP000277580">
    <property type="component" value="Unassembled WGS sequence"/>
</dbReference>
<feature type="compositionally biased region" description="Basic and acidic residues" evidence="1">
    <location>
        <begin position="184"/>
        <end position="222"/>
    </location>
</feature>
<gene>
    <name evidence="2" type="ORF">P167DRAFT_533700</name>
</gene>
<dbReference type="STRING" id="1392247.A0A3N4L9M0"/>
<dbReference type="Gene3D" id="3.40.50.150">
    <property type="entry name" value="Vaccinia Virus protein VP39"/>
    <property type="match status" value="1"/>
</dbReference>
<dbReference type="GO" id="GO:0032259">
    <property type="term" value="P:methylation"/>
    <property type="evidence" value="ECO:0007669"/>
    <property type="project" value="UniProtKB-KW"/>
</dbReference>
<evidence type="ECO:0000313" key="3">
    <source>
        <dbReference type="Proteomes" id="UP000277580"/>
    </source>
</evidence>
<feature type="region of interest" description="Disordered" evidence="1">
    <location>
        <begin position="184"/>
        <end position="231"/>
    </location>
</feature>
<dbReference type="CDD" id="cd02440">
    <property type="entry name" value="AdoMet_MTases"/>
    <property type="match status" value="1"/>
</dbReference>
<dbReference type="AlphaFoldDB" id="A0A3N4L9M0"/>
<dbReference type="OrthoDB" id="3647at2759"/>
<keyword evidence="2" id="KW-0808">Transferase</keyword>
<reference evidence="2 3" key="1">
    <citation type="journal article" date="2018" name="Nat. Ecol. Evol.">
        <title>Pezizomycetes genomes reveal the molecular basis of ectomycorrhizal truffle lifestyle.</title>
        <authorList>
            <person name="Murat C."/>
            <person name="Payen T."/>
            <person name="Noel B."/>
            <person name="Kuo A."/>
            <person name="Morin E."/>
            <person name="Chen J."/>
            <person name="Kohler A."/>
            <person name="Krizsan K."/>
            <person name="Balestrini R."/>
            <person name="Da Silva C."/>
            <person name="Montanini B."/>
            <person name="Hainaut M."/>
            <person name="Levati E."/>
            <person name="Barry K.W."/>
            <person name="Belfiori B."/>
            <person name="Cichocki N."/>
            <person name="Clum A."/>
            <person name="Dockter R.B."/>
            <person name="Fauchery L."/>
            <person name="Guy J."/>
            <person name="Iotti M."/>
            <person name="Le Tacon F."/>
            <person name="Lindquist E.A."/>
            <person name="Lipzen A."/>
            <person name="Malagnac F."/>
            <person name="Mello A."/>
            <person name="Molinier V."/>
            <person name="Miyauchi S."/>
            <person name="Poulain J."/>
            <person name="Riccioni C."/>
            <person name="Rubini A."/>
            <person name="Sitrit Y."/>
            <person name="Splivallo R."/>
            <person name="Traeger S."/>
            <person name="Wang M."/>
            <person name="Zifcakova L."/>
            <person name="Wipf D."/>
            <person name="Zambonelli A."/>
            <person name="Paolocci F."/>
            <person name="Nowrousian M."/>
            <person name="Ottonello S."/>
            <person name="Baldrian P."/>
            <person name="Spatafora J.W."/>
            <person name="Henrissat B."/>
            <person name="Nagy L.G."/>
            <person name="Aury J.M."/>
            <person name="Wincker P."/>
            <person name="Grigoriev I.V."/>
            <person name="Bonfante P."/>
            <person name="Martin F.M."/>
        </authorList>
    </citation>
    <scope>NUCLEOTIDE SEQUENCE [LARGE SCALE GENOMIC DNA]</scope>
    <source>
        <strain evidence="2 3">CCBAS932</strain>
    </source>
</reference>
<dbReference type="InParanoid" id="A0A3N4L9M0"/>